<dbReference type="SUPFAM" id="SSF56112">
    <property type="entry name" value="Protein kinase-like (PK-like)"/>
    <property type="match status" value="1"/>
</dbReference>
<keyword evidence="3" id="KW-1185">Reference proteome</keyword>
<reference evidence="2 3" key="1">
    <citation type="submission" date="2019-06" db="EMBL/GenBank/DDBJ databases">
        <title>Wine fermentation using esterase from Monascus purpureus.</title>
        <authorList>
            <person name="Geng C."/>
            <person name="Zhang Y."/>
        </authorList>
    </citation>
    <scope>NUCLEOTIDE SEQUENCE [LARGE SCALE GENOMIC DNA]</scope>
    <source>
        <strain evidence="2">HQ1</strain>
    </source>
</reference>
<evidence type="ECO:0000259" key="1">
    <source>
        <dbReference type="Pfam" id="PF01636"/>
    </source>
</evidence>
<organism evidence="2 3">
    <name type="scientific">Monascus purpureus</name>
    <name type="common">Red mold</name>
    <name type="synonym">Monascus anka</name>
    <dbReference type="NCBI Taxonomy" id="5098"/>
    <lineage>
        <taxon>Eukaryota</taxon>
        <taxon>Fungi</taxon>
        <taxon>Dikarya</taxon>
        <taxon>Ascomycota</taxon>
        <taxon>Pezizomycotina</taxon>
        <taxon>Eurotiomycetes</taxon>
        <taxon>Eurotiomycetidae</taxon>
        <taxon>Eurotiales</taxon>
        <taxon>Aspergillaceae</taxon>
        <taxon>Monascus</taxon>
    </lineage>
</organism>
<dbReference type="Gene3D" id="3.90.1200.10">
    <property type="match status" value="1"/>
</dbReference>
<accession>A0A507QWY1</accession>
<evidence type="ECO:0000313" key="3">
    <source>
        <dbReference type="Proteomes" id="UP000319663"/>
    </source>
</evidence>
<sequence length="249" mass="28168">MDGSSPWTQQAIDKFFAAREYPTRSECDDHACKITGATAVQQVAVPGSLSYTVHCRDFPYEERDLVPVDPEAQADFRKRVYRQLMKIKTSAPSTLSCTQIIDLECSLPILFGQAYPQVLTHNDLSQTNVLINEETFEITGIVDWSLAEVQPFGMELDSLLLATGYMDLNGWHNYTCRLQMLNAFWDEFWVRCQIHDDRCQREIRASAMQAAKIGAVLHYAFQRNANGSPSEELTTSKWALKTLSALLMG</sequence>
<dbReference type="InterPro" id="IPR002575">
    <property type="entry name" value="Aminoglycoside_PTrfase"/>
</dbReference>
<feature type="domain" description="Aminoglycoside phosphotransferase" evidence="1">
    <location>
        <begin position="76"/>
        <end position="160"/>
    </location>
</feature>
<dbReference type="InterPro" id="IPR011009">
    <property type="entry name" value="Kinase-like_dom_sf"/>
</dbReference>
<gene>
    <name evidence="2" type="ORF">MPDQ_007194</name>
</gene>
<dbReference type="Pfam" id="PF01636">
    <property type="entry name" value="APH"/>
    <property type="match status" value="1"/>
</dbReference>
<protein>
    <recommendedName>
        <fullName evidence="1">Aminoglycoside phosphotransferase domain-containing protein</fullName>
    </recommendedName>
</protein>
<name>A0A507QWY1_MONPU</name>
<proteinExistence type="predicted"/>
<dbReference type="Proteomes" id="UP000319663">
    <property type="component" value="Unassembled WGS sequence"/>
</dbReference>
<dbReference type="STRING" id="5098.A0A507QWY1"/>
<comment type="caution">
    <text evidence="2">The sequence shown here is derived from an EMBL/GenBank/DDBJ whole genome shotgun (WGS) entry which is preliminary data.</text>
</comment>
<evidence type="ECO:0000313" key="2">
    <source>
        <dbReference type="EMBL" id="TQB71889.1"/>
    </source>
</evidence>
<dbReference type="AlphaFoldDB" id="A0A507QWY1"/>
<dbReference type="EMBL" id="VIFY01000072">
    <property type="protein sequence ID" value="TQB71889.1"/>
    <property type="molecule type" value="Genomic_DNA"/>
</dbReference>